<protein>
    <recommendedName>
        <fullName evidence="1">MCM9 N-terminal domain-containing protein</fullName>
    </recommendedName>
</protein>
<evidence type="ECO:0000313" key="3">
    <source>
        <dbReference type="Proteomes" id="UP000887568"/>
    </source>
</evidence>
<dbReference type="EnsemblMetazoa" id="XM_038190241.1">
    <property type="protein sequence ID" value="XP_038046169.1"/>
    <property type="gene ID" value="LOC119720539"/>
</dbReference>
<dbReference type="OMA" id="HILHARI"/>
<organism evidence="2 3">
    <name type="scientific">Patiria miniata</name>
    <name type="common">Bat star</name>
    <name type="synonym">Asterina miniata</name>
    <dbReference type="NCBI Taxonomy" id="46514"/>
    <lineage>
        <taxon>Eukaryota</taxon>
        <taxon>Metazoa</taxon>
        <taxon>Echinodermata</taxon>
        <taxon>Eleutherozoa</taxon>
        <taxon>Asterozoa</taxon>
        <taxon>Asteroidea</taxon>
        <taxon>Valvatacea</taxon>
        <taxon>Valvatida</taxon>
        <taxon>Asterinidae</taxon>
        <taxon>Patiria</taxon>
    </lineage>
</organism>
<reference evidence="2" key="1">
    <citation type="submission" date="2022-11" db="UniProtKB">
        <authorList>
            <consortium name="EnsemblMetazoa"/>
        </authorList>
    </citation>
    <scope>IDENTIFICATION</scope>
</reference>
<dbReference type="RefSeq" id="XP_038046169.1">
    <property type="nucleotide sequence ID" value="XM_038190241.1"/>
</dbReference>
<dbReference type="InterPro" id="IPR012340">
    <property type="entry name" value="NA-bd_OB-fold"/>
</dbReference>
<name>A0A913Z2X2_PATMI</name>
<accession>A0A913Z2X2</accession>
<dbReference type="OrthoDB" id="271325at2759"/>
<dbReference type="Gene3D" id="3.30.1640.10">
    <property type="entry name" value="mini-chromosome maintenance (MCM) complex, chain A, domain 1"/>
    <property type="match status" value="1"/>
</dbReference>
<dbReference type="Pfam" id="PF26066">
    <property type="entry name" value="MCM9_N"/>
    <property type="match status" value="1"/>
</dbReference>
<sequence length="145" mass="16285">MSARVGVEFSSEETEEHTVILQSYVTEQHRDDLIDILLQEDDGTHFPIIIDAMTLFESNMDLSDLVLNNPVHTLSAFNAALRRAAMAIYRDHPQKEEMTTKINLHARVTGLPVCPELIRETLPKNSDIGRFLSVSATSSKCMISK</sequence>
<dbReference type="AlphaFoldDB" id="A0A913Z2X2"/>
<feature type="domain" description="MCM9 N-terminal" evidence="1">
    <location>
        <begin position="12"/>
        <end position="112"/>
    </location>
</feature>
<evidence type="ECO:0000313" key="2">
    <source>
        <dbReference type="EnsemblMetazoa" id="XP_038046169.1"/>
    </source>
</evidence>
<keyword evidence="3" id="KW-1185">Reference proteome</keyword>
<proteinExistence type="predicted"/>
<dbReference type="SUPFAM" id="SSF50249">
    <property type="entry name" value="Nucleic acid-binding proteins"/>
    <property type="match status" value="1"/>
</dbReference>
<evidence type="ECO:0000259" key="1">
    <source>
        <dbReference type="Pfam" id="PF26066"/>
    </source>
</evidence>
<dbReference type="InterPro" id="IPR058768">
    <property type="entry name" value="MCM9_N"/>
</dbReference>
<dbReference type="Proteomes" id="UP000887568">
    <property type="component" value="Unplaced"/>
</dbReference>
<dbReference type="GeneID" id="119720539"/>